<evidence type="ECO:0000259" key="1">
    <source>
        <dbReference type="PROSITE" id="PS51201"/>
    </source>
</evidence>
<proteinExistence type="predicted"/>
<dbReference type="GO" id="GO:0008324">
    <property type="term" value="F:monoatomic cation transmembrane transporter activity"/>
    <property type="evidence" value="ECO:0007669"/>
    <property type="project" value="InterPro"/>
</dbReference>
<dbReference type="Pfam" id="PF02254">
    <property type="entry name" value="TrkA_N"/>
    <property type="match status" value="1"/>
</dbReference>
<evidence type="ECO:0000259" key="2">
    <source>
        <dbReference type="PROSITE" id="PS51202"/>
    </source>
</evidence>
<dbReference type="Pfam" id="PF02080">
    <property type="entry name" value="TrkA_C"/>
    <property type="match status" value="1"/>
</dbReference>
<dbReference type="KEGG" id="dov:DSCO28_68640"/>
<dbReference type="PANTHER" id="PTHR43833:SF7">
    <property type="entry name" value="KTR SYSTEM POTASSIUM UPTAKE PROTEIN C"/>
    <property type="match status" value="1"/>
</dbReference>
<dbReference type="InterPro" id="IPR036721">
    <property type="entry name" value="RCK_C_sf"/>
</dbReference>
<dbReference type="InterPro" id="IPR036291">
    <property type="entry name" value="NAD(P)-bd_dom_sf"/>
</dbReference>
<name>A0A5K8A1N9_9BACT</name>
<dbReference type="PANTHER" id="PTHR43833">
    <property type="entry name" value="POTASSIUM CHANNEL PROTEIN 2-RELATED-RELATED"/>
    <property type="match status" value="1"/>
</dbReference>
<dbReference type="RefSeq" id="WP_155325626.1">
    <property type="nucleotide sequence ID" value="NZ_AP021876.1"/>
</dbReference>
<feature type="domain" description="RCK C-terminal" evidence="2">
    <location>
        <begin position="135"/>
        <end position="221"/>
    </location>
</feature>
<dbReference type="GO" id="GO:0006813">
    <property type="term" value="P:potassium ion transport"/>
    <property type="evidence" value="ECO:0007669"/>
    <property type="project" value="InterPro"/>
</dbReference>
<dbReference type="InterPro" id="IPR003148">
    <property type="entry name" value="RCK_N"/>
</dbReference>
<feature type="domain" description="RCK N-terminal" evidence="1">
    <location>
        <begin position="2"/>
        <end position="119"/>
    </location>
</feature>
<dbReference type="InterPro" id="IPR006037">
    <property type="entry name" value="RCK_C"/>
</dbReference>
<dbReference type="Proteomes" id="UP000425960">
    <property type="component" value="Chromosome"/>
</dbReference>
<dbReference type="SUPFAM" id="SSF116726">
    <property type="entry name" value="TrkA C-terminal domain-like"/>
    <property type="match status" value="1"/>
</dbReference>
<evidence type="ECO:0000313" key="3">
    <source>
        <dbReference type="EMBL" id="BBO86298.1"/>
    </source>
</evidence>
<reference evidence="3 4" key="1">
    <citation type="submission" date="2019-11" db="EMBL/GenBank/DDBJ databases">
        <title>Comparative genomics of hydrocarbon-degrading Desulfosarcina strains.</title>
        <authorList>
            <person name="Watanabe M."/>
            <person name="Kojima H."/>
            <person name="Fukui M."/>
        </authorList>
    </citation>
    <scope>NUCLEOTIDE SEQUENCE [LARGE SCALE GENOMIC DNA]</scope>
    <source>
        <strain evidence="3 4">28bB2T</strain>
    </source>
</reference>
<dbReference type="PROSITE" id="PS51202">
    <property type="entry name" value="RCK_C"/>
    <property type="match status" value="1"/>
</dbReference>
<dbReference type="Gene3D" id="3.40.50.720">
    <property type="entry name" value="NAD(P)-binding Rossmann-like Domain"/>
    <property type="match status" value="1"/>
</dbReference>
<gene>
    <name evidence="3" type="ORF">DSCO28_68640</name>
</gene>
<dbReference type="Gene3D" id="3.30.70.1450">
    <property type="entry name" value="Regulator of K+ conductance, C-terminal domain"/>
    <property type="match status" value="1"/>
</dbReference>
<sequence>MKKQFAVIGLGNFGFFLATALFQKGHEVLGIDINPKLVQEIRDRISRAVIADATDAQAMKELELAKMDAVVVSIGSVLNSSILATLNVKDLGAKKVVAKAVSEAHGRILRKIGADEIYFPEKDLALTAAQRLDNPNVLDYLPFMEGYSIVQLAPPSSFIGKTLIELDLINRFGIQVIAIKELIPENVVMIPTGRFVVKDSDILVLLGPEDALAGLQEKTVK</sequence>
<dbReference type="InterPro" id="IPR050721">
    <property type="entry name" value="Trk_Ktr_HKT_K-transport"/>
</dbReference>
<dbReference type="AlphaFoldDB" id="A0A5K8A1N9"/>
<dbReference type="PROSITE" id="PS51201">
    <property type="entry name" value="RCK_N"/>
    <property type="match status" value="1"/>
</dbReference>
<evidence type="ECO:0000313" key="4">
    <source>
        <dbReference type="Proteomes" id="UP000425960"/>
    </source>
</evidence>
<accession>A0A5K8A1N9</accession>
<dbReference type="EMBL" id="AP021876">
    <property type="protein sequence ID" value="BBO86298.1"/>
    <property type="molecule type" value="Genomic_DNA"/>
</dbReference>
<organism evidence="3 4">
    <name type="scientific">Desulfosarcina ovata subsp. sediminis</name>
    <dbReference type="NCBI Taxonomy" id="885957"/>
    <lineage>
        <taxon>Bacteria</taxon>
        <taxon>Pseudomonadati</taxon>
        <taxon>Thermodesulfobacteriota</taxon>
        <taxon>Desulfobacteria</taxon>
        <taxon>Desulfobacterales</taxon>
        <taxon>Desulfosarcinaceae</taxon>
        <taxon>Desulfosarcina</taxon>
    </lineage>
</organism>
<protein>
    <submittedName>
        <fullName evidence="3">Potassium transporter Trk</fullName>
    </submittedName>
</protein>
<dbReference type="SUPFAM" id="SSF51735">
    <property type="entry name" value="NAD(P)-binding Rossmann-fold domains"/>
    <property type="match status" value="1"/>
</dbReference>